<feature type="region of interest" description="Disordered" evidence="1">
    <location>
        <begin position="56"/>
        <end position="75"/>
    </location>
</feature>
<feature type="region of interest" description="Disordered" evidence="1">
    <location>
        <begin position="1"/>
        <end position="40"/>
    </location>
</feature>
<gene>
    <name evidence="2" type="ORF">E2C01_014634</name>
</gene>
<reference evidence="2 3" key="1">
    <citation type="submission" date="2019-05" db="EMBL/GenBank/DDBJ databases">
        <title>Another draft genome of Portunus trituberculatus and its Hox gene families provides insights of decapod evolution.</title>
        <authorList>
            <person name="Jeong J.-H."/>
            <person name="Song I."/>
            <person name="Kim S."/>
            <person name="Choi T."/>
            <person name="Kim D."/>
            <person name="Ryu S."/>
            <person name="Kim W."/>
        </authorList>
    </citation>
    <scope>NUCLEOTIDE SEQUENCE [LARGE SCALE GENOMIC DNA]</scope>
    <source>
        <tissue evidence="2">Muscle</tissue>
    </source>
</reference>
<evidence type="ECO:0000313" key="3">
    <source>
        <dbReference type="Proteomes" id="UP000324222"/>
    </source>
</evidence>
<organism evidence="2 3">
    <name type="scientific">Portunus trituberculatus</name>
    <name type="common">Swimming crab</name>
    <name type="synonym">Neptunus trituberculatus</name>
    <dbReference type="NCBI Taxonomy" id="210409"/>
    <lineage>
        <taxon>Eukaryota</taxon>
        <taxon>Metazoa</taxon>
        <taxon>Ecdysozoa</taxon>
        <taxon>Arthropoda</taxon>
        <taxon>Crustacea</taxon>
        <taxon>Multicrustacea</taxon>
        <taxon>Malacostraca</taxon>
        <taxon>Eumalacostraca</taxon>
        <taxon>Eucarida</taxon>
        <taxon>Decapoda</taxon>
        <taxon>Pleocyemata</taxon>
        <taxon>Brachyura</taxon>
        <taxon>Eubrachyura</taxon>
        <taxon>Portunoidea</taxon>
        <taxon>Portunidae</taxon>
        <taxon>Portuninae</taxon>
        <taxon>Portunus</taxon>
    </lineage>
</organism>
<sequence length="117" mass="13552">MKGKKRSAGTTHRDYTRIENSSIRNKGRRKRVRHSANYSRYDCTDDGRSDIFKPFLPTPQQSPERRQGEAATTVNSERYARRRVLPLVPGRRLGELGYQFNFGKLLSRRRGGLGVRE</sequence>
<name>A0A5B7DJD8_PORTR</name>
<evidence type="ECO:0000313" key="2">
    <source>
        <dbReference type="EMBL" id="MPC21642.1"/>
    </source>
</evidence>
<proteinExistence type="predicted"/>
<accession>A0A5B7DJD8</accession>
<dbReference type="Proteomes" id="UP000324222">
    <property type="component" value="Unassembled WGS sequence"/>
</dbReference>
<keyword evidence="3" id="KW-1185">Reference proteome</keyword>
<dbReference type="EMBL" id="VSRR010000999">
    <property type="protein sequence ID" value="MPC21642.1"/>
    <property type="molecule type" value="Genomic_DNA"/>
</dbReference>
<protein>
    <submittedName>
        <fullName evidence="2">Uncharacterized protein</fullName>
    </submittedName>
</protein>
<evidence type="ECO:0000256" key="1">
    <source>
        <dbReference type="SAM" id="MobiDB-lite"/>
    </source>
</evidence>
<dbReference type="AlphaFoldDB" id="A0A5B7DJD8"/>
<comment type="caution">
    <text evidence="2">The sequence shown here is derived from an EMBL/GenBank/DDBJ whole genome shotgun (WGS) entry which is preliminary data.</text>
</comment>
<feature type="compositionally biased region" description="Basic residues" evidence="1">
    <location>
        <begin position="25"/>
        <end position="34"/>
    </location>
</feature>